<accession>A0A165NBG8</accession>
<reference evidence="3 4" key="1">
    <citation type="journal article" date="2016" name="Mol. Biol. Evol.">
        <title>Comparative Genomics of Early-Diverging Mushroom-Forming Fungi Provides Insights into the Origins of Lignocellulose Decay Capabilities.</title>
        <authorList>
            <person name="Nagy L.G."/>
            <person name="Riley R."/>
            <person name="Tritt A."/>
            <person name="Adam C."/>
            <person name="Daum C."/>
            <person name="Floudas D."/>
            <person name="Sun H."/>
            <person name="Yadav J.S."/>
            <person name="Pangilinan J."/>
            <person name="Larsson K.H."/>
            <person name="Matsuura K."/>
            <person name="Barry K."/>
            <person name="Labutti K."/>
            <person name="Kuo R."/>
            <person name="Ohm R.A."/>
            <person name="Bhattacharya S.S."/>
            <person name="Shirouzu T."/>
            <person name="Yoshinaga Y."/>
            <person name="Martin F.M."/>
            <person name="Grigoriev I.V."/>
            <person name="Hibbett D.S."/>
        </authorList>
    </citation>
    <scope>NUCLEOTIDE SEQUENCE [LARGE SCALE GENOMIC DNA]</scope>
    <source>
        <strain evidence="3 4">L-15889</strain>
    </source>
</reference>
<dbReference type="Gene3D" id="2.60.120.200">
    <property type="match status" value="1"/>
</dbReference>
<evidence type="ECO:0000259" key="2">
    <source>
        <dbReference type="PROSITE" id="PS51762"/>
    </source>
</evidence>
<dbReference type="PROSITE" id="PS51762">
    <property type="entry name" value="GH16_2"/>
    <property type="match status" value="1"/>
</dbReference>
<keyword evidence="1" id="KW-0732">Signal</keyword>
<dbReference type="STRING" id="1314783.A0A165NBG8"/>
<dbReference type="OrthoDB" id="192832at2759"/>
<proteinExistence type="predicted"/>
<dbReference type="PANTHER" id="PTHR10963:SF24">
    <property type="entry name" value="GLYCOSIDASE C21B10.07-RELATED"/>
    <property type="match status" value="1"/>
</dbReference>
<organism evidence="3 4">
    <name type="scientific">Daedalea quercina L-15889</name>
    <dbReference type="NCBI Taxonomy" id="1314783"/>
    <lineage>
        <taxon>Eukaryota</taxon>
        <taxon>Fungi</taxon>
        <taxon>Dikarya</taxon>
        <taxon>Basidiomycota</taxon>
        <taxon>Agaricomycotina</taxon>
        <taxon>Agaricomycetes</taxon>
        <taxon>Polyporales</taxon>
        <taxon>Fomitopsis</taxon>
    </lineage>
</organism>
<dbReference type="InterPro" id="IPR000757">
    <property type="entry name" value="Beta-glucanase-like"/>
</dbReference>
<evidence type="ECO:0000256" key="1">
    <source>
        <dbReference type="SAM" id="SignalP"/>
    </source>
</evidence>
<dbReference type="Proteomes" id="UP000076727">
    <property type="component" value="Unassembled WGS sequence"/>
</dbReference>
<feature type="chain" id="PRO_5007863172" evidence="1">
    <location>
        <begin position="19"/>
        <end position="386"/>
    </location>
</feature>
<evidence type="ECO:0000313" key="4">
    <source>
        <dbReference type="Proteomes" id="UP000076727"/>
    </source>
</evidence>
<protein>
    <submittedName>
        <fullName evidence="3">Glycoside hydrolase family 16 protein</fullName>
    </submittedName>
</protein>
<dbReference type="InterPro" id="IPR050546">
    <property type="entry name" value="Glycosyl_Hydrlase_16"/>
</dbReference>
<feature type="domain" description="GH16" evidence="2">
    <location>
        <begin position="15"/>
        <end position="280"/>
    </location>
</feature>
<feature type="signal peptide" evidence="1">
    <location>
        <begin position="1"/>
        <end position="18"/>
    </location>
</feature>
<dbReference type="PANTHER" id="PTHR10963">
    <property type="entry name" value="GLYCOSYL HYDROLASE-RELATED"/>
    <property type="match status" value="1"/>
</dbReference>
<dbReference type="FunFam" id="2.60.120.200:FF:000179">
    <property type="entry name" value="Unplaced genomic scaffold supercont1.19, whole genome shotgun sequence"/>
    <property type="match status" value="1"/>
</dbReference>
<dbReference type="InterPro" id="IPR013320">
    <property type="entry name" value="ConA-like_dom_sf"/>
</dbReference>
<dbReference type="EMBL" id="KV429084">
    <property type="protein sequence ID" value="KZT66764.1"/>
    <property type="molecule type" value="Genomic_DNA"/>
</dbReference>
<gene>
    <name evidence="3" type="ORF">DAEQUDRAFT_729893</name>
</gene>
<keyword evidence="3" id="KW-0378">Hydrolase</keyword>
<evidence type="ECO:0000313" key="3">
    <source>
        <dbReference type="EMBL" id="KZT66764.1"/>
    </source>
</evidence>
<sequence>MKSAVLAAVALSSGSAFAATSYSLVKEYTGSSFFDDWVFYDNYDNTTSGDVEYVSQTNATSGKLAYVNSNGAAIIKVDNTTYVPYNDKRDSVRITTADYFEPGSVIIFDAAHMPYGCSIWPSFWTKGQNWPDGGEIDIMEGINGMTANQMALHTDAGCNASSSATFSGTIGETNCNSSSGCQFSEAQSNSYGEGFAAAGGGVFATLWDNTQIAIWFWTRSSVPSSVSSATSSVDISDWGTPSANYTTGACDLSTSFAAQQLVLDITMCGTWAGVDTIYEETCTVQGTANASSCYLQNVFDSGNQTALATAYFEINYIKAFNANGTILTSSGTTTSVDASSALASATASGSSSSSGSSSAVPLVAGGAAKMWGLAASAGALFAWTLM</sequence>
<dbReference type="AlphaFoldDB" id="A0A165NBG8"/>
<dbReference type="Pfam" id="PF26113">
    <property type="entry name" value="GH16_XgeA"/>
    <property type="match status" value="1"/>
</dbReference>
<dbReference type="GO" id="GO:0009251">
    <property type="term" value="P:glucan catabolic process"/>
    <property type="evidence" value="ECO:0007669"/>
    <property type="project" value="TreeGrafter"/>
</dbReference>
<dbReference type="GO" id="GO:0004553">
    <property type="term" value="F:hydrolase activity, hydrolyzing O-glycosyl compounds"/>
    <property type="evidence" value="ECO:0007669"/>
    <property type="project" value="InterPro"/>
</dbReference>
<dbReference type="SUPFAM" id="SSF49899">
    <property type="entry name" value="Concanavalin A-like lectins/glucanases"/>
    <property type="match status" value="1"/>
</dbReference>
<keyword evidence="4" id="KW-1185">Reference proteome</keyword>
<name>A0A165NBG8_9APHY</name>